<dbReference type="Proteomes" id="UP001239111">
    <property type="component" value="Chromosome 4"/>
</dbReference>
<reference evidence="1" key="1">
    <citation type="submission" date="2023-04" db="EMBL/GenBank/DDBJ databases">
        <title>A chromosome-level genome assembly of the parasitoid wasp Eretmocerus hayati.</title>
        <authorList>
            <person name="Zhong Y."/>
            <person name="Liu S."/>
            <person name="Liu Y."/>
        </authorList>
    </citation>
    <scope>NUCLEOTIDE SEQUENCE</scope>
    <source>
        <strain evidence="1">ZJU_SS_LIU_2023</strain>
    </source>
</reference>
<name>A0ACC2N8L0_9HYME</name>
<dbReference type="EMBL" id="CM056744">
    <property type="protein sequence ID" value="KAJ8667448.1"/>
    <property type="molecule type" value="Genomic_DNA"/>
</dbReference>
<gene>
    <name evidence="1" type="ORF">QAD02_009111</name>
</gene>
<comment type="caution">
    <text evidence="1">The sequence shown here is derived from an EMBL/GenBank/DDBJ whole genome shotgun (WGS) entry which is preliminary data.</text>
</comment>
<protein>
    <submittedName>
        <fullName evidence="1">Uncharacterized protein</fullName>
    </submittedName>
</protein>
<proteinExistence type="predicted"/>
<accession>A0ACC2N8L0</accession>
<evidence type="ECO:0000313" key="1">
    <source>
        <dbReference type="EMBL" id="KAJ8667448.1"/>
    </source>
</evidence>
<evidence type="ECO:0000313" key="2">
    <source>
        <dbReference type="Proteomes" id="UP001239111"/>
    </source>
</evidence>
<keyword evidence="2" id="KW-1185">Reference proteome</keyword>
<sequence>MRKQQCTFRKQFLDSDVKAHNRLRTAIRCKDRPLVQQLIEEGAEVTGIYEGCYREYVPCDSPLEDNPTCHPIFTPLHLAVMSRDEEIVKILLKSGADVNAKVWEGDTPLTLASKMQNTVIVDLLLDCDSVGDKWDYYNLTHLHIACMRNNTKVVKKLLLMDGYRKINEAVDDDSAHWAKYTPLHLAVHFECVETVQLLLKCGADIMKIDEKSNTPLHLAHLHRNEEIIDLILEAHMEELKNPFNYQGLSHFHIACTRDNISVVEHFLKVGEDINDTSGSQWSGWRPIHFALLYECFNVIELLLRYTIDLESGCFSELLENSYITENESVYNLFLKNDINSIQKNEELKVLSTFHNACIENNDREIIKLLRNGTISIPFDLEQPVLNGWTPLHLATKYSSTSVVKVLLAHRANILAQDSRGRTPLHFIFEKLSLNSYSSAFIRVDGNITQYINTFSSNVSDNDGLTILHILCALGCTEIIQKFLQNGVDSNCQVGRESVFYAGFTPLHFAVQFNKPQVVDTLLKFGANILLTNEYHLNPFDFVIHRVRYPILIPEFECYLKMLMKFLLHASTRQIQLNNRGLSILHGLSIFDNTELEQINKYLMAHRHEIDQTIEFLPYLKFTPLQLAAVCSHRFDIAGLLLENGANPQNVSYAGNTFIEGTFILGMPDGKSVEEAQKLFIGALKNFSGPRFHLACGSGLQDLVQSILEVYLELGIEFLSTVNDLGQTPLHSLLLLQNDADRDEFADLLLKKGADVHARDFELQTPLHCAQLKIEPDVTRILITHGADVKSKNIFGQTPLHKLLQNIKKNYTEEYSNPMIFCDQVISLLEAGSDINSKDRRGQTCLMIIPHQQREHYNKINYTLLSHVKKLLLIGYHVSDENKQIYNQALNVEGVLNETDIVEKCAQELLVMQSEYIDPYTTLYNILFKSLNNMTIHCENMTLQNMIQSAEFDRKYPQYGFLIKLQVKNGQTRQPFLNEARKSLIYIFGRLLPNQCVNMILDYFGEEDLKNIANQ</sequence>
<organism evidence="1 2">
    <name type="scientific">Eretmocerus hayati</name>
    <dbReference type="NCBI Taxonomy" id="131215"/>
    <lineage>
        <taxon>Eukaryota</taxon>
        <taxon>Metazoa</taxon>
        <taxon>Ecdysozoa</taxon>
        <taxon>Arthropoda</taxon>
        <taxon>Hexapoda</taxon>
        <taxon>Insecta</taxon>
        <taxon>Pterygota</taxon>
        <taxon>Neoptera</taxon>
        <taxon>Endopterygota</taxon>
        <taxon>Hymenoptera</taxon>
        <taxon>Apocrita</taxon>
        <taxon>Proctotrupomorpha</taxon>
        <taxon>Chalcidoidea</taxon>
        <taxon>Aphelinidae</taxon>
        <taxon>Aphelininae</taxon>
        <taxon>Eretmocerus</taxon>
    </lineage>
</organism>